<feature type="domain" description="EGF-like" evidence="3">
    <location>
        <begin position="186"/>
        <end position="225"/>
    </location>
</feature>
<feature type="signal peptide" evidence="2">
    <location>
        <begin position="1"/>
        <end position="18"/>
    </location>
</feature>
<dbReference type="PROSITE" id="PS50026">
    <property type="entry name" value="EGF_3"/>
    <property type="match status" value="1"/>
</dbReference>
<dbReference type="Gene3D" id="2.10.25.10">
    <property type="entry name" value="Laminin"/>
    <property type="match status" value="1"/>
</dbReference>
<sequence>MQLSALVLAALVCGSATGQRALPLSSFQYPSAPLLPIAPLYEFAPRVSLPPISRSTTTAAARPPSPVGESNYIGSSDPCTPSPCGPNTLCEVNSQHIALCRCQPNFVPDQHTIRGCKPQCLSDRDCPDDYACTATKCVRLCSLNECGIDAICKAYRHKAECSCPPGYLGNPAIYCAKPERDPTPAYVDPCTPNPCGANAQCTSNGAQAVCSCLQRHAGNPLEACVRQECAVHSDCSAQQVCRSNRCIDPCSIPNICGTNTDCTARDRQPVCSCRSGYVGDPFTSCRRFDPR</sequence>
<protein>
    <recommendedName>
        <fullName evidence="3">EGF-like domain-containing protein</fullName>
    </recommendedName>
</protein>
<dbReference type="EMBL" id="JQDR03010992">
    <property type="protein sequence ID" value="KAA0193421.1"/>
    <property type="molecule type" value="Genomic_DNA"/>
</dbReference>
<dbReference type="Proteomes" id="UP000711488">
    <property type="component" value="Unassembled WGS sequence"/>
</dbReference>
<name>A0A6A0H092_HYAAZ</name>
<keyword evidence="2" id="KW-0732">Signal</keyword>
<dbReference type="PANTHER" id="PTHR22963:SF39">
    <property type="entry name" value="DUMPY"/>
    <property type="match status" value="1"/>
</dbReference>
<dbReference type="SMART" id="SM00181">
    <property type="entry name" value="EGF"/>
    <property type="match status" value="4"/>
</dbReference>
<reference evidence="4" key="2">
    <citation type="journal article" date="2018" name="Environ. Sci. Technol.">
        <title>The Toxicogenome of Hyalella azteca: A Model for Sediment Ecotoxicology and Evolutionary Toxicology.</title>
        <authorList>
            <person name="Poynton H.C."/>
            <person name="Hasenbein S."/>
            <person name="Benoit J.B."/>
            <person name="Sepulveda M.S."/>
            <person name="Poelchau M.F."/>
            <person name="Hughes D.S.T."/>
            <person name="Murali S.C."/>
            <person name="Chen S."/>
            <person name="Glastad K.M."/>
            <person name="Goodisman M.A.D."/>
            <person name="Werren J.H."/>
            <person name="Vineis J.H."/>
            <person name="Bowen J.L."/>
            <person name="Friedrich M."/>
            <person name="Jones J."/>
            <person name="Robertson H.M."/>
            <person name="Feyereisen R."/>
            <person name="Mechler-Hickson A."/>
            <person name="Mathers N."/>
            <person name="Lee C.E."/>
            <person name="Colbourne J.K."/>
            <person name="Biales A."/>
            <person name="Johnston J.S."/>
            <person name="Wellborn G.A."/>
            <person name="Rosendale A.J."/>
            <person name="Cridge A.G."/>
            <person name="Munoz-Torres M.C."/>
            <person name="Bain P.A."/>
            <person name="Manny A.R."/>
            <person name="Major K.M."/>
            <person name="Lambert F.N."/>
            <person name="Vulpe C.D."/>
            <person name="Tuck P."/>
            <person name="Blalock B.J."/>
            <person name="Lin Y.Y."/>
            <person name="Smith M.E."/>
            <person name="Ochoa-Acuna H."/>
            <person name="Chen M.M."/>
            <person name="Childers C.P."/>
            <person name="Qu J."/>
            <person name="Dugan S."/>
            <person name="Lee S.L."/>
            <person name="Chao H."/>
            <person name="Dinh H."/>
            <person name="Han Y."/>
            <person name="Doddapaneni H."/>
            <person name="Worley K.C."/>
            <person name="Muzny D.M."/>
            <person name="Gibbs R.A."/>
            <person name="Richards S."/>
        </authorList>
    </citation>
    <scope>NUCLEOTIDE SEQUENCE</scope>
    <source>
        <strain evidence="4">HAZT.00-mixed</strain>
        <tissue evidence="4">Whole organism</tissue>
    </source>
</reference>
<comment type="caution">
    <text evidence="1">Lacks conserved residue(s) required for the propagation of feature annotation.</text>
</comment>
<feature type="chain" id="PRO_5025398553" description="EGF-like domain-containing protein" evidence="2">
    <location>
        <begin position="19"/>
        <end position="291"/>
    </location>
</feature>
<dbReference type="PROSITE" id="PS01186">
    <property type="entry name" value="EGF_2"/>
    <property type="match status" value="1"/>
</dbReference>
<proteinExistence type="predicted"/>
<dbReference type="InterPro" id="IPR000742">
    <property type="entry name" value="EGF"/>
</dbReference>
<dbReference type="AlphaFoldDB" id="A0A6A0H092"/>
<evidence type="ECO:0000259" key="3">
    <source>
        <dbReference type="PROSITE" id="PS50026"/>
    </source>
</evidence>
<reference evidence="4" key="1">
    <citation type="submission" date="2014-08" db="EMBL/GenBank/DDBJ databases">
        <authorList>
            <person name="Murali S."/>
            <person name="Richards S."/>
            <person name="Bandaranaike D."/>
            <person name="Bellair M."/>
            <person name="Blankenburg K."/>
            <person name="Chao H."/>
            <person name="Dinh H."/>
            <person name="Doddapaneni H."/>
            <person name="Dugan-Rocha S."/>
            <person name="Elkadiri S."/>
            <person name="Gnanaolivu R."/>
            <person name="Hughes D."/>
            <person name="Lee S."/>
            <person name="Li M."/>
            <person name="Ming W."/>
            <person name="Munidasa M."/>
            <person name="Muniz J."/>
            <person name="Nguyen L."/>
            <person name="Osuji N."/>
            <person name="Pu L.-L."/>
            <person name="Puazo M."/>
            <person name="Skinner E."/>
            <person name="Qu C."/>
            <person name="Quiroz J."/>
            <person name="Raj R."/>
            <person name="Weissenberger G."/>
            <person name="Xin Y."/>
            <person name="Zou X."/>
            <person name="Han Y."/>
            <person name="Worley K."/>
            <person name="Muzny D."/>
            <person name="Gibbs R."/>
        </authorList>
    </citation>
    <scope>NUCLEOTIDE SEQUENCE</scope>
    <source>
        <strain evidence="4">HAZT.00-mixed</strain>
        <tissue evidence="4">Whole organism</tissue>
    </source>
</reference>
<evidence type="ECO:0000256" key="2">
    <source>
        <dbReference type="SAM" id="SignalP"/>
    </source>
</evidence>
<gene>
    <name evidence="4" type="ORF">HAZT_HAZT000221</name>
</gene>
<organism evidence="4">
    <name type="scientific">Hyalella azteca</name>
    <name type="common">Amphipod</name>
    <dbReference type="NCBI Taxonomy" id="294128"/>
    <lineage>
        <taxon>Eukaryota</taxon>
        <taxon>Metazoa</taxon>
        <taxon>Ecdysozoa</taxon>
        <taxon>Arthropoda</taxon>
        <taxon>Crustacea</taxon>
        <taxon>Multicrustacea</taxon>
        <taxon>Malacostraca</taxon>
        <taxon>Eumalacostraca</taxon>
        <taxon>Peracarida</taxon>
        <taxon>Amphipoda</taxon>
        <taxon>Senticaudata</taxon>
        <taxon>Talitrida</taxon>
        <taxon>Talitroidea</taxon>
        <taxon>Hyalellidae</taxon>
        <taxon>Hyalella</taxon>
    </lineage>
</organism>
<comment type="caution">
    <text evidence="4">The sequence shown here is derived from an EMBL/GenBank/DDBJ whole genome shotgun (WGS) entry which is preliminary data.</text>
</comment>
<evidence type="ECO:0000256" key="1">
    <source>
        <dbReference type="PROSITE-ProRule" id="PRU00076"/>
    </source>
</evidence>
<dbReference type="OrthoDB" id="6343936at2759"/>
<keyword evidence="1" id="KW-0245">EGF-like domain</keyword>
<dbReference type="PANTHER" id="PTHR22963">
    <property type="entry name" value="ENDOGLIN-RELATED"/>
    <property type="match status" value="1"/>
</dbReference>
<reference evidence="4" key="3">
    <citation type="submission" date="2019-06" db="EMBL/GenBank/DDBJ databases">
        <authorList>
            <person name="Poynton C."/>
            <person name="Hasenbein S."/>
            <person name="Benoit J.B."/>
            <person name="Sepulveda M.S."/>
            <person name="Poelchau M.F."/>
            <person name="Murali S.C."/>
            <person name="Chen S."/>
            <person name="Glastad K.M."/>
            <person name="Werren J.H."/>
            <person name="Vineis J.H."/>
            <person name="Bowen J.L."/>
            <person name="Friedrich M."/>
            <person name="Jones J."/>
            <person name="Robertson H.M."/>
            <person name="Feyereisen R."/>
            <person name="Mechler-Hickson A."/>
            <person name="Mathers N."/>
            <person name="Lee C.E."/>
            <person name="Colbourne J.K."/>
            <person name="Biales A."/>
            <person name="Johnston J.S."/>
            <person name="Wellborn G.A."/>
            <person name="Rosendale A.J."/>
            <person name="Cridge A.G."/>
            <person name="Munoz-Torres M.C."/>
            <person name="Bain P.A."/>
            <person name="Manny A.R."/>
            <person name="Major K.M."/>
            <person name="Lambert F.N."/>
            <person name="Vulpe C.D."/>
            <person name="Tuck P."/>
            <person name="Blalock B.J."/>
            <person name="Lin Y.-Y."/>
            <person name="Smith M.E."/>
            <person name="Ochoa-Acuna H."/>
            <person name="Chen M.-J.M."/>
            <person name="Childers C.P."/>
            <person name="Qu J."/>
            <person name="Dugan S."/>
            <person name="Lee S.L."/>
            <person name="Chao H."/>
            <person name="Dinh H."/>
            <person name="Han Y."/>
            <person name="Doddapaneni H."/>
            <person name="Worley K.C."/>
            <person name="Muzny D.M."/>
            <person name="Gibbs R.A."/>
            <person name="Richards S."/>
        </authorList>
    </citation>
    <scope>NUCLEOTIDE SEQUENCE</scope>
    <source>
        <strain evidence="4">HAZT.00-mixed</strain>
        <tissue evidence="4">Whole organism</tissue>
    </source>
</reference>
<evidence type="ECO:0000313" key="4">
    <source>
        <dbReference type="EMBL" id="KAA0193421.1"/>
    </source>
</evidence>
<accession>A0A6A0H092</accession>